<accession>A0A939JFB3</accession>
<name>A0A939JFB3_9BACT</name>
<evidence type="ECO:0000313" key="2">
    <source>
        <dbReference type="Proteomes" id="UP000664144"/>
    </source>
</evidence>
<organism evidence="1 2">
    <name type="scientific">Hymenobacter telluris</name>
    <dbReference type="NCBI Taxonomy" id="2816474"/>
    <lineage>
        <taxon>Bacteria</taxon>
        <taxon>Pseudomonadati</taxon>
        <taxon>Bacteroidota</taxon>
        <taxon>Cytophagia</taxon>
        <taxon>Cytophagales</taxon>
        <taxon>Hymenobacteraceae</taxon>
        <taxon>Hymenobacter</taxon>
    </lineage>
</organism>
<dbReference type="Proteomes" id="UP000664144">
    <property type="component" value="Unassembled WGS sequence"/>
</dbReference>
<gene>
    <name evidence="1" type="ORF">J0X19_22960</name>
</gene>
<comment type="caution">
    <text evidence="1">The sequence shown here is derived from an EMBL/GenBank/DDBJ whole genome shotgun (WGS) entry which is preliminary data.</text>
</comment>
<dbReference type="RefSeq" id="WP_206986746.1">
    <property type="nucleotide sequence ID" value="NZ_JAFLQZ010000024.1"/>
</dbReference>
<keyword evidence="2" id="KW-1185">Reference proteome</keyword>
<sequence length="62" mass="7063">MAFTQQDRTDFLNELEKASQNLSSNQAEFYHAVLHQLILIATESTIDQLIEAVNRAKNVTEL</sequence>
<reference evidence="1" key="1">
    <citation type="submission" date="2021-03" db="EMBL/GenBank/DDBJ databases">
        <authorList>
            <person name="Kim M.K."/>
        </authorList>
    </citation>
    <scope>NUCLEOTIDE SEQUENCE</scope>
    <source>
        <strain evidence="1">BT186</strain>
    </source>
</reference>
<dbReference type="AlphaFoldDB" id="A0A939JFB3"/>
<evidence type="ECO:0000313" key="1">
    <source>
        <dbReference type="EMBL" id="MBO0360838.1"/>
    </source>
</evidence>
<dbReference type="EMBL" id="JAFLQZ010000024">
    <property type="protein sequence ID" value="MBO0360838.1"/>
    <property type="molecule type" value="Genomic_DNA"/>
</dbReference>
<proteinExistence type="predicted"/>
<protein>
    <submittedName>
        <fullName evidence="1">Uncharacterized protein</fullName>
    </submittedName>
</protein>